<evidence type="ECO:0000313" key="1">
    <source>
        <dbReference type="EMBL" id="GAI43302.1"/>
    </source>
</evidence>
<dbReference type="Gene3D" id="3.20.20.150">
    <property type="entry name" value="Divalent-metal-dependent TIM barrel enzymes"/>
    <property type="match status" value="1"/>
</dbReference>
<dbReference type="EMBL" id="BARV01030610">
    <property type="protein sequence ID" value="GAI43302.1"/>
    <property type="molecule type" value="Genomic_DNA"/>
</dbReference>
<comment type="caution">
    <text evidence="1">The sequence shown here is derived from an EMBL/GenBank/DDBJ whole genome shotgun (WGS) entry which is preliminary data.</text>
</comment>
<dbReference type="InterPro" id="IPR036237">
    <property type="entry name" value="Xyl_isomerase-like_sf"/>
</dbReference>
<protein>
    <recommendedName>
        <fullName evidence="2">Xylose isomerase-like TIM barrel domain-containing protein</fullName>
    </recommendedName>
</protein>
<gene>
    <name evidence="1" type="ORF">S06H3_48594</name>
</gene>
<dbReference type="AlphaFoldDB" id="X1NGY3"/>
<organism evidence="1">
    <name type="scientific">marine sediment metagenome</name>
    <dbReference type="NCBI Taxonomy" id="412755"/>
    <lineage>
        <taxon>unclassified sequences</taxon>
        <taxon>metagenomes</taxon>
        <taxon>ecological metagenomes</taxon>
    </lineage>
</organism>
<dbReference type="SUPFAM" id="SSF51658">
    <property type="entry name" value="Xylose isomerase-like"/>
    <property type="match status" value="1"/>
</dbReference>
<feature type="non-terminal residue" evidence="1">
    <location>
        <position position="1"/>
    </location>
</feature>
<evidence type="ECO:0008006" key="2">
    <source>
        <dbReference type="Google" id="ProtNLM"/>
    </source>
</evidence>
<sequence>FDWERIWLSYIESTKASLERAKAHDLKFSIEHHTHCVIPDATSFLRLWDAIKNPALGYNLDSGWTLLQREYPPLAIHKVKNHLMNLHVRDIDPHMRSFPHIGLGVMEKTQRHSGIRQQKNPLWHYQSQLDTRELLANIDGLYYSAISHFFLISVQY</sequence>
<accession>X1NGY3</accession>
<reference evidence="1" key="1">
    <citation type="journal article" date="2014" name="Front. Microbiol.">
        <title>High frequency of phylogenetically diverse reductive dehalogenase-homologous genes in deep subseafloor sedimentary metagenomes.</title>
        <authorList>
            <person name="Kawai M."/>
            <person name="Futagami T."/>
            <person name="Toyoda A."/>
            <person name="Takaki Y."/>
            <person name="Nishi S."/>
            <person name="Hori S."/>
            <person name="Arai W."/>
            <person name="Tsubouchi T."/>
            <person name="Morono Y."/>
            <person name="Uchiyama I."/>
            <person name="Ito T."/>
            <person name="Fujiyama A."/>
            <person name="Inagaki F."/>
            <person name="Takami H."/>
        </authorList>
    </citation>
    <scope>NUCLEOTIDE SEQUENCE</scope>
    <source>
        <strain evidence="1">Expedition CK06-06</strain>
    </source>
</reference>
<name>X1NGY3_9ZZZZ</name>
<proteinExistence type="predicted"/>